<dbReference type="EMBL" id="QUAC01000145">
    <property type="protein sequence ID" value="REK88907.1"/>
    <property type="molecule type" value="Genomic_DNA"/>
</dbReference>
<sequence length="88" mass="9769">MTTKIHLAANDRCPPPAFRIRDCFAWRFAETRQGMAATWTDPERGMRVEVVRPSIDTRNDRGGTALVPQAGLRTAPCRMTPPCRCGPG</sequence>
<keyword evidence="2" id="KW-1185">Reference proteome</keyword>
<gene>
    <name evidence="1" type="ORF">DY245_18780</name>
</gene>
<organism evidence="1 2">
    <name type="scientific">Streptomyces inhibens</name>
    <dbReference type="NCBI Taxonomy" id="2293571"/>
    <lineage>
        <taxon>Bacteria</taxon>
        <taxon>Bacillati</taxon>
        <taxon>Actinomycetota</taxon>
        <taxon>Actinomycetes</taxon>
        <taxon>Kitasatosporales</taxon>
        <taxon>Streptomycetaceae</taxon>
        <taxon>Streptomyces</taxon>
    </lineage>
</organism>
<name>A0A371Q2D3_STRIH</name>
<dbReference type="RefSeq" id="WP_128508395.1">
    <property type="nucleotide sequence ID" value="NZ_QUAC01000145.1"/>
</dbReference>
<comment type="caution">
    <text evidence="1">The sequence shown here is derived from an EMBL/GenBank/DDBJ whole genome shotgun (WGS) entry which is preliminary data.</text>
</comment>
<evidence type="ECO:0000313" key="2">
    <source>
        <dbReference type="Proteomes" id="UP000262477"/>
    </source>
</evidence>
<dbReference type="AlphaFoldDB" id="A0A371Q2D3"/>
<protein>
    <submittedName>
        <fullName evidence="1">Uncharacterized protein</fullName>
    </submittedName>
</protein>
<dbReference type="OrthoDB" id="9782387at2"/>
<accession>A0A371Q2D3</accession>
<evidence type="ECO:0000313" key="1">
    <source>
        <dbReference type="EMBL" id="REK88907.1"/>
    </source>
</evidence>
<proteinExistence type="predicted"/>
<dbReference type="Proteomes" id="UP000262477">
    <property type="component" value="Unassembled WGS sequence"/>
</dbReference>
<reference evidence="1 2" key="1">
    <citation type="submission" date="2018-08" db="EMBL/GenBank/DDBJ databases">
        <title>Streptomyces NEAU-D10 sp. nov., a novel Actinomycete isolated from soil.</title>
        <authorList>
            <person name="Jin L."/>
        </authorList>
    </citation>
    <scope>NUCLEOTIDE SEQUENCE [LARGE SCALE GENOMIC DNA]</scope>
    <source>
        <strain evidence="1 2">NEAU-D10</strain>
    </source>
</reference>